<evidence type="ECO:0000259" key="3">
    <source>
        <dbReference type="Pfam" id="PF00534"/>
    </source>
</evidence>
<feature type="domain" description="Glycosyltransferase subfamily 4-like N-terminal" evidence="4">
    <location>
        <begin position="14"/>
        <end position="170"/>
    </location>
</feature>
<protein>
    <submittedName>
        <fullName evidence="5">Glycosyltransferase family 4 protein</fullName>
    </submittedName>
</protein>
<dbReference type="SUPFAM" id="SSF53756">
    <property type="entry name" value="UDP-Glycosyltransferase/glycogen phosphorylase"/>
    <property type="match status" value="1"/>
</dbReference>
<evidence type="ECO:0000313" key="6">
    <source>
        <dbReference type="Proteomes" id="UP001499978"/>
    </source>
</evidence>
<dbReference type="PANTHER" id="PTHR45947">
    <property type="entry name" value="SULFOQUINOVOSYL TRANSFERASE SQD2"/>
    <property type="match status" value="1"/>
</dbReference>
<dbReference type="Gene3D" id="3.40.50.2000">
    <property type="entry name" value="Glycogen Phosphorylase B"/>
    <property type="match status" value="2"/>
</dbReference>
<evidence type="ECO:0000256" key="1">
    <source>
        <dbReference type="ARBA" id="ARBA00022676"/>
    </source>
</evidence>
<dbReference type="InterPro" id="IPR028098">
    <property type="entry name" value="Glyco_trans_4-like_N"/>
</dbReference>
<evidence type="ECO:0000313" key="5">
    <source>
        <dbReference type="EMBL" id="GAA2517674.1"/>
    </source>
</evidence>
<evidence type="ECO:0000256" key="2">
    <source>
        <dbReference type="ARBA" id="ARBA00022679"/>
    </source>
</evidence>
<keyword evidence="1" id="KW-0328">Glycosyltransferase</keyword>
<dbReference type="Proteomes" id="UP001499978">
    <property type="component" value="Unassembled WGS sequence"/>
</dbReference>
<sequence>MRTLLITNDFPPRPGGIQAFVHQLALRQPADSVVVYASTSEGAAEFDAAQPFPVVREDTGILLPTTAVARRAAQIARSHGCEAVWFGAAAPLGLLAQGLRRRAGVRRVVGLTHGHEVGWAKLPGARGLLRRIGAGADVITYLGEYTRVRLARALAGRTELRQLAPGVDADIFHPGVDGASLRSRLGLADRPVVVCVSRLVPRKGQDALIHALPQIRQRTPDAALLLVGDGPYRGALQRMARERGVADHVVFTGPVPWPELPAHYAAGDVYAMPCRTRRRGLDVEGLGIVYLEASAIGLPVVAGDSGGAPDAVREGETGHVVNGRDLDALTTRVTGLLDDPDRARLMGAVGRRWVRREWGWQRQADRLRDLLAVA</sequence>
<dbReference type="EMBL" id="BAAARY010000004">
    <property type="protein sequence ID" value="GAA2517674.1"/>
    <property type="molecule type" value="Genomic_DNA"/>
</dbReference>
<dbReference type="Pfam" id="PF13439">
    <property type="entry name" value="Glyco_transf_4"/>
    <property type="match status" value="1"/>
</dbReference>
<name>A0ABN3NAJ0_9ACTN</name>
<keyword evidence="6" id="KW-1185">Reference proteome</keyword>
<dbReference type="PANTHER" id="PTHR45947:SF3">
    <property type="entry name" value="SULFOQUINOVOSYL TRANSFERASE SQD2"/>
    <property type="match status" value="1"/>
</dbReference>
<organism evidence="5 6">
    <name type="scientific">Pilimelia columellifera subsp. columellifera</name>
    <dbReference type="NCBI Taxonomy" id="706583"/>
    <lineage>
        <taxon>Bacteria</taxon>
        <taxon>Bacillati</taxon>
        <taxon>Actinomycetota</taxon>
        <taxon>Actinomycetes</taxon>
        <taxon>Micromonosporales</taxon>
        <taxon>Micromonosporaceae</taxon>
        <taxon>Pilimelia</taxon>
    </lineage>
</organism>
<dbReference type="Pfam" id="PF00534">
    <property type="entry name" value="Glycos_transf_1"/>
    <property type="match status" value="1"/>
</dbReference>
<evidence type="ECO:0000259" key="4">
    <source>
        <dbReference type="Pfam" id="PF13439"/>
    </source>
</evidence>
<keyword evidence="2" id="KW-0808">Transferase</keyword>
<dbReference type="InterPro" id="IPR050194">
    <property type="entry name" value="Glycosyltransferase_grp1"/>
</dbReference>
<gene>
    <name evidence="5" type="ORF">GCM10010201_13160</name>
</gene>
<feature type="domain" description="Glycosyl transferase family 1" evidence="3">
    <location>
        <begin position="188"/>
        <end position="352"/>
    </location>
</feature>
<dbReference type="CDD" id="cd03801">
    <property type="entry name" value="GT4_PimA-like"/>
    <property type="match status" value="1"/>
</dbReference>
<dbReference type="InterPro" id="IPR001296">
    <property type="entry name" value="Glyco_trans_1"/>
</dbReference>
<dbReference type="RefSeq" id="WP_344169811.1">
    <property type="nucleotide sequence ID" value="NZ_BAAARY010000004.1"/>
</dbReference>
<proteinExistence type="predicted"/>
<reference evidence="5 6" key="1">
    <citation type="journal article" date="2019" name="Int. J. Syst. Evol. Microbiol.">
        <title>The Global Catalogue of Microorganisms (GCM) 10K type strain sequencing project: providing services to taxonomists for standard genome sequencing and annotation.</title>
        <authorList>
            <consortium name="The Broad Institute Genomics Platform"/>
            <consortium name="The Broad Institute Genome Sequencing Center for Infectious Disease"/>
            <person name="Wu L."/>
            <person name="Ma J."/>
        </authorList>
    </citation>
    <scope>NUCLEOTIDE SEQUENCE [LARGE SCALE GENOMIC DNA]</scope>
    <source>
        <strain evidence="5 6">JCM 3367</strain>
    </source>
</reference>
<accession>A0ABN3NAJ0</accession>
<comment type="caution">
    <text evidence="5">The sequence shown here is derived from an EMBL/GenBank/DDBJ whole genome shotgun (WGS) entry which is preliminary data.</text>
</comment>